<evidence type="ECO:0000313" key="9">
    <source>
        <dbReference type="EnsemblMetazoa" id="AMAM017267-PA"/>
    </source>
</evidence>
<keyword evidence="3" id="KW-1015">Disulfide bond</keyword>
<dbReference type="EnsemblMetazoa" id="AMAM017267-RA">
    <property type="protein sequence ID" value="AMAM017267-PA"/>
    <property type="gene ID" value="AMAM017267"/>
</dbReference>
<evidence type="ECO:0000256" key="4">
    <source>
        <dbReference type="ARBA" id="ARBA00023170"/>
    </source>
</evidence>
<dbReference type="InterPro" id="IPR013783">
    <property type="entry name" value="Ig-like_fold"/>
</dbReference>
<feature type="region of interest" description="Disordered" evidence="7">
    <location>
        <begin position="75"/>
        <end position="164"/>
    </location>
</feature>
<feature type="region of interest" description="Disordered" evidence="7">
    <location>
        <begin position="30"/>
        <end position="52"/>
    </location>
</feature>
<evidence type="ECO:0000256" key="7">
    <source>
        <dbReference type="SAM" id="MobiDB-lite"/>
    </source>
</evidence>
<keyword evidence="2" id="KW-0472">Membrane</keyword>
<keyword evidence="5" id="KW-0325">Glycoprotein</keyword>
<dbReference type="Proteomes" id="UP000075901">
    <property type="component" value="Unassembled WGS sequence"/>
</dbReference>
<feature type="compositionally biased region" description="Acidic residues" evidence="7">
    <location>
        <begin position="120"/>
        <end position="137"/>
    </location>
</feature>
<evidence type="ECO:0000256" key="2">
    <source>
        <dbReference type="ARBA" id="ARBA00023136"/>
    </source>
</evidence>
<evidence type="ECO:0000256" key="5">
    <source>
        <dbReference type="ARBA" id="ARBA00023180"/>
    </source>
</evidence>
<feature type="domain" description="Netrin receptor UNC5A-D-like N-terminal" evidence="8">
    <location>
        <begin position="187"/>
        <end position="220"/>
    </location>
</feature>
<dbReference type="AlphaFoldDB" id="A0A182T0Q9"/>
<dbReference type="InterPro" id="IPR057755">
    <property type="entry name" value="UNC5A-D-like_N"/>
</dbReference>
<evidence type="ECO:0000256" key="3">
    <source>
        <dbReference type="ARBA" id="ARBA00023157"/>
    </source>
</evidence>
<keyword evidence="6" id="KW-0393">Immunoglobulin domain</keyword>
<sequence length="222" mass="23786">MRITAATLFPLFIGLFGLVENVIGLKVNKDHQHQRQLSGGPPDRGRGGYTSVNDDFGYISDAMLPDVHGDSTSSLGATMSKGASSAGGGPPFKSDVSTSLPAFSGTVTNAKPMLGGADDRYEEEEEPDEEDGYEDGGELLGNFDEDSRATEDRAPNENKHDSLDYTDNIEVAAIDQIESFGAGNDGTPLPVFLVEPKSTYVMKNRPAKLYCKASHALQVRHS</sequence>
<evidence type="ECO:0000256" key="6">
    <source>
        <dbReference type="ARBA" id="ARBA00023319"/>
    </source>
</evidence>
<evidence type="ECO:0000256" key="1">
    <source>
        <dbReference type="ARBA" id="ARBA00004479"/>
    </source>
</evidence>
<feature type="compositionally biased region" description="Polar residues" evidence="7">
    <location>
        <begin position="95"/>
        <end position="109"/>
    </location>
</feature>
<proteinExistence type="predicted"/>
<evidence type="ECO:0000313" key="10">
    <source>
        <dbReference type="Proteomes" id="UP000075901"/>
    </source>
</evidence>
<comment type="subcellular location">
    <subcellularLocation>
        <location evidence="1">Membrane</location>
        <topology evidence="1">Single-pass type I membrane protein</topology>
    </subcellularLocation>
</comment>
<keyword evidence="4" id="KW-0675">Receptor</keyword>
<feature type="compositionally biased region" description="Basic and acidic residues" evidence="7">
    <location>
        <begin position="145"/>
        <end position="163"/>
    </location>
</feature>
<dbReference type="Pfam" id="PF25609">
    <property type="entry name" value="Unc5_NetrinR_N"/>
    <property type="match status" value="1"/>
</dbReference>
<evidence type="ECO:0000259" key="8">
    <source>
        <dbReference type="Pfam" id="PF25609"/>
    </source>
</evidence>
<organism evidence="9 10">
    <name type="scientific">Anopheles maculatus</name>
    <dbReference type="NCBI Taxonomy" id="74869"/>
    <lineage>
        <taxon>Eukaryota</taxon>
        <taxon>Metazoa</taxon>
        <taxon>Ecdysozoa</taxon>
        <taxon>Arthropoda</taxon>
        <taxon>Hexapoda</taxon>
        <taxon>Insecta</taxon>
        <taxon>Pterygota</taxon>
        <taxon>Neoptera</taxon>
        <taxon>Endopterygota</taxon>
        <taxon>Diptera</taxon>
        <taxon>Nematocera</taxon>
        <taxon>Culicoidea</taxon>
        <taxon>Culicidae</taxon>
        <taxon>Anophelinae</taxon>
        <taxon>Anopheles</taxon>
        <taxon>Anopheles maculatus group</taxon>
    </lineage>
</organism>
<dbReference type="VEuPathDB" id="VectorBase:AMAM017267"/>
<reference evidence="9" key="2">
    <citation type="submission" date="2020-05" db="UniProtKB">
        <authorList>
            <consortium name="EnsemblMetazoa"/>
        </authorList>
    </citation>
    <scope>IDENTIFICATION</scope>
    <source>
        <strain evidence="9">maculatus3</strain>
    </source>
</reference>
<name>A0A182T0Q9_9DIPT</name>
<accession>A0A182T0Q9</accession>
<protein>
    <recommendedName>
        <fullName evidence="8">Netrin receptor UNC5A-D-like N-terminal domain-containing protein</fullName>
    </recommendedName>
</protein>
<dbReference type="Gene3D" id="2.60.40.10">
    <property type="entry name" value="Immunoglobulins"/>
    <property type="match status" value="1"/>
</dbReference>
<keyword evidence="10" id="KW-1185">Reference proteome</keyword>
<reference evidence="10" key="1">
    <citation type="submission" date="2013-09" db="EMBL/GenBank/DDBJ databases">
        <title>The Genome Sequence of Anopheles maculatus species B.</title>
        <authorList>
            <consortium name="The Broad Institute Genomics Platform"/>
            <person name="Neafsey D.E."/>
            <person name="Besansky N."/>
            <person name="Howell P."/>
            <person name="Walton C."/>
            <person name="Young S.K."/>
            <person name="Zeng Q."/>
            <person name="Gargeya S."/>
            <person name="Fitzgerald M."/>
            <person name="Haas B."/>
            <person name="Abouelleil A."/>
            <person name="Allen A.W."/>
            <person name="Alvarado L."/>
            <person name="Arachchi H.M."/>
            <person name="Berlin A.M."/>
            <person name="Chapman S.B."/>
            <person name="Gainer-Dewar J."/>
            <person name="Goldberg J."/>
            <person name="Griggs A."/>
            <person name="Gujja S."/>
            <person name="Hansen M."/>
            <person name="Howarth C."/>
            <person name="Imamovic A."/>
            <person name="Ireland A."/>
            <person name="Larimer J."/>
            <person name="McCowan C."/>
            <person name="Murphy C."/>
            <person name="Pearson M."/>
            <person name="Poon T.W."/>
            <person name="Priest M."/>
            <person name="Roberts A."/>
            <person name="Saif S."/>
            <person name="Shea T."/>
            <person name="Sisk P."/>
            <person name="Sykes S."/>
            <person name="Wortman J."/>
            <person name="Nusbaum C."/>
            <person name="Birren B."/>
        </authorList>
    </citation>
    <scope>NUCLEOTIDE SEQUENCE [LARGE SCALE GENOMIC DNA]</scope>
    <source>
        <strain evidence="10">maculatus3</strain>
    </source>
</reference>